<protein>
    <submittedName>
        <fullName evidence="1">Uncharacterized protein</fullName>
    </submittedName>
</protein>
<name>A0AC61Y9E0_9FLAO</name>
<sequence length="85" mass="9965">MIVYDRIMDLSAQIKNSLIERIKQSENLDLLKAIQAIFDTSDENIYELNEHQKKSISLSKIQIEEGNVQKSEEVILEMKKWLQSK</sequence>
<reference evidence="1" key="1">
    <citation type="submission" date="2019-09" db="EMBL/GenBank/DDBJ databases">
        <authorList>
            <person name="Rodrigo-Torres L."/>
            <person name="Arahal R. D."/>
            <person name="Lucena T."/>
        </authorList>
    </citation>
    <scope>NUCLEOTIDE SEQUENCE</scope>
    <source>
        <strain evidence="1">ISS653</strain>
    </source>
</reference>
<keyword evidence="2" id="KW-1185">Reference proteome</keyword>
<dbReference type="Proteomes" id="UP000356253">
    <property type="component" value="Unassembled WGS sequence"/>
</dbReference>
<evidence type="ECO:0000313" key="2">
    <source>
        <dbReference type="Proteomes" id="UP000356253"/>
    </source>
</evidence>
<dbReference type="EMBL" id="CABVMM010000008">
    <property type="protein sequence ID" value="VVV01008.1"/>
    <property type="molecule type" value="Genomic_DNA"/>
</dbReference>
<comment type="caution">
    <text evidence="1">The sequence shown here is derived from an EMBL/GenBank/DDBJ whole genome shotgun (WGS) entry which is preliminary data.</text>
</comment>
<proteinExistence type="predicted"/>
<organism evidence="1 2">
    <name type="scientific">Mesonia oceanica</name>
    <dbReference type="NCBI Taxonomy" id="2687242"/>
    <lineage>
        <taxon>Bacteria</taxon>
        <taxon>Pseudomonadati</taxon>
        <taxon>Bacteroidota</taxon>
        <taxon>Flavobacteriia</taxon>
        <taxon>Flavobacteriales</taxon>
        <taxon>Flavobacteriaceae</taxon>
        <taxon>Mesonia</taxon>
    </lineage>
</organism>
<evidence type="ECO:0000313" key="1">
    <source>
        <dbReference type="EMBL" id="VVV01008.1"/>
    </source>
</evidence>
<accession>A0AC61Y9E0</accession>
<gene>
    <name evidence="1" type="ORF">FVB9532_02286</name>
</gene>